<dbReference type="InterPro" id="IPR042094">
    <property type="entry name" value="T2SS_GspF_sf"/>
</dbReference>
<dbReference type="Gene3D" id="1.20.81.30">
    <property type="entry name" value="Type II secretion system (T2SS), domain F"/>
    <property type="match status" value="1"/>
</dbReference>
<organism evidence="9">
    <name type="scientific">bioreactor metagenome</name>
    <dbReference type="NCBI Taxonomy" id="1076179"/>
    <lineage>
        <taxon>unclassified sequences</taxon>
        <taxon>metagenomes</taxon>
        <taxon>ecological metagenomes</taxon>
    </lineage>
</organism>
<evidence type="ECO:0000256" key="3">
    <source>
        <dbReference type="ARBA" id="ARBA00022475"/>
    </source>
</evidence>
<feature type="transmembrane region" description="Helical" evidence="7">
    <location>
        <begin position="143"/>
        <end position="168"/>
    </location>
</feature>
<evidence type="ECO:0000256" key="1">
    <source>
        <dbReference type="ARBA" id="ARBA00004651"/>
    </source>
</evidence>
<evidence type="ECO:0000256" key="2">
    <source>
        <dbReference type="ARBA" id="ARBA00005745"/>
    </source>
</evidence>
<dbReference type="EMBL" id="VSSQ01086768">
    <property type="protein sequence ID" value="MPN33964.1"/>
    <property type="molecule type" value="Genomic_DNA"/>
</dbReference>
<dbReference type="Pfam" id="PF00482">
    <property type="entry name" value="T2SSF"/>
    <property type="match status" value="1"/>
</dbReference>
<dbReference type="PANTHER" id="PTHR30012">
    <property type="entry name" value="GENERAL SECRETION PATHWAY PROTEIN"/>
    <property type="match status" value="1"/>
</dbReference>
<comment type="subcellular location">
    <subcellularLocation>
        <location evidence="1">Cell membrane</location>
        <topology evidence="1">Multi-pass membrane protein</topology>
    </subcellularLocation>
</comment>
<gene>
    <name evidence="9" type="primary">gspF_16</name>
    <name evidence="9" type="ORF">SDC9_181456</name>
</gene>
<sequence length="175" mass="19446">MSCVGGVVLLKLKYAEKWKGKAFDLLGRLPLWGSLYKQSDQVQFFRILGTLMEAGIPLVDALSLSQETVRLPSMKEKIRELTFAAREGRRLSLLFRSDSFFPPDAAMLWPIGEESAQLSTILQHLAKMLRQDLEEKMERLTSVLGPVLVIGIAAIIGAIAIGIMMPVFDIGTKIQ</sequence>
<keyword evidence="4 7" id="KW-0812">Transmembrane</keyword>
<evidence type="ECO:0000256" key="7">
    <source>
        <dbReference type="SAM" id="Phobius"/>
    </source>
</evidence>
<evidence type="ECO:0000313" key="9">
    <source>
        <dbReference type="EMBL" id="MPN33964.1"/>
    </source>
</evidence>
<dbReference type="GO" id="GO:0005886">
    <property type="term" value="C:plasma membrane"/>
    <property type="evidence" value="ECO:0007669"/>
    <property type="project" value="UniProtKB-SubCell"/>
</dbReference>
<dbReference type="InterPro" id="IPR003004">
    <property type="entry name" value="GspF/PilC"/>
</dbReference>
<evidence type="ECO:0000256" key="4">
    <source>
        <dbReference type="ARBA" id="ARBA00022692"/>
    </source>
</evidence>
<reference evidence="9" key="1">
    <citation type="submission" date="2019-08" db="EMBL/GenBank/DDBJ databases">
        <authorList>
            <person name="Kucharzyk K."/>
            <person name="Murdoch R.W."/>
            <person name="Higgins S."/>
            <person name="Loffler F."/>
        </authorList>
    </citation>
    <scope>NUCLEOTIDE SEQUENCE</scope>
</reference>
<dbReference type="AlphaFoldDB" id="A0A645HCZ3"/>
<keyword evidence="3" id="KW-1003">Cell membrane</keyword>
<dbReference type="PANTHER" id="PTHR30012:SF0">
    <property type="entry name" value="TYPE II SECRETION SYSTEM PROTEIN F-RELATED"/>
    <property type="match status" value="1"/>
</dbReference>
<accession>A0A645HCZ3</accession>
<comment type="similarity">
    <text evidence="2">Belongs to the GSP F family.</text>
</comment>
<evidence type="ECO:0000259" key="8">
    <source>
        <dbReference type="Pfam" id="PF00482"/>
    </source>
</evidence>
<feature type="domain" description="Type II secretion system protein GspF" evidence="8">
    <location>
        <begin position="44"/>
        <end position="166"/>
    </location>
</feature>
<keyword evidence="5 7" id="KW-1133">Transmembrane helix</keyword>
<evidence type="ECO:0000256" key="6">
    <source>
        <dbReference type="ARBA" id="ARBA00023136"/>
    </source>
</evidence>
<protein>
    <submittedName>
        <fullName evidence="9">Putative type II secretion system protein F</fullName>
    </submittedName>
</protein>
<keyword evidence="6 7" id="KW-0472">Membrane</keyword>
<evidence type="ECO:0000256" key="5">
    <source>
        <dbReference type="ARBA" id="ARBA00022989"/>
    </source>
</evidence>
<comment type="caution">
    <text evidence="9">The sequence shown here is derived from an EMBL/GenBank/DDBJ whole genome shotgun (WGS) entry which is preliminary data.</text>
</comment>
<name>A0A645HCZ3_9ZZZZ</name>
<proteinExistence type="inferred from homology"/>
<dbReference type="InterPro" id="IPR018076">
    <property type="entry name" value="T2SS_GspF_dom"/>
</dbReference>